<dbReference type="SUPFAM" id="SSF46626">
    <property type="entry name" value="Cytochrome c"/>
    <property type="match status" value="1"/>
</dbReference>
<dbReference type="Gene3D" id="1.10.760.10">
    <property type="entry name" value="Cytochrome c-like domain"/>
    <property type="match status" value="1"/>
</dbReference>
<protein>
    <recommendedName>
        <fullName evidence="3">Cytochrome c domain-containing protein</fullName>
    </recommendedName>
</protein>
<keyword evidence="2" id="KW-1185">Reference proteome</keyword>
<evidence type="ECO:0000313" key="2">
    <source>
        <dbReference type="Proteomes" id="UP000661077"/>
    </source>
</evidence>
<dbReference type="InterPro" id="IPR036909">
    <property type="entry name" value="Cyt_c-like_dom_sf"/>
</dbReference>
<organism evidence="1 2">
    <name type="scientific">Steroidobacter gossypii</name>
    <dbReference type="NCBI Taxonomy" id="2805490"/>
    <lineage>
        <taxon>Bacteria</taxon>
        <taxon>Pseudomonadati</taxon>
        <taxon>Pseudomonadota</taxon>
        <taxon>Gammaproteobacteria</taxon>
        <taxon>Steroidobacterales</taxon>
        <taxon>Steroidobacteraceae</taxon>
        <taxon>Steroidobacter</taxon>
    </lineage>
</organism>
<gene>
    <name evidence="1" type="ORF">JM946_01885</name>
</gene>
<accession>A0ABS1WR69</accession>
<name>A0ABS1WR69_9GAMM</name>
<reference evidence="1 2" key="1">
    <citation type="journal article" date="2021" name="Int. J. Syst. Evol. Microbiol.">
        <title>Steroidobacter gossypii sp. nov., isolated from soil of cotton cropping field.</title>
        <authorList>
            <person name="Huang R."/>
            <person name="Yang S."/>
            <person name="Zhen C."/>
            <person name="Liu W."/>
        </authorList>
    </citation>
    <scope>NUCLEOTIDE SEQUENCE [LARGE SCALE GENOMIC DNA]</scope>
    <source>
        <strain evidence="1 2">S1-65</strain>
    </source>
</reference>
<dbReference type="EMBL" id="JAEVLS010000001">
    <property type="protein sequence ID" value="MBM0103469.1"/>
    <property type="molecule type" value="Genomic_DNA"/>
</dbReference>
<proteinExistence type="predicted"/>
<dbReference type="RefSeq" id="WP_203165442.1">
    <property type="nucleotide sequence ID" value="NZ_JAEVLS010000001.1"/>
</dbReference>
<evidence type="ECO:0000313" key="1">
    <source>
        <dbReference type="EMBL" id="MBM0103469.1"/>
    </source>
</evidence>
<dbReference type="Proteomes" id="UP000661077">
    <property type="component" value="Unassembled WGS sequence"/>
</dbReference>
<sequence length="59" mass="6311">MADTAPYMHDGGVATLAEAVELELYSRGAVTYPIILTRGEKADLLEFLKTLSGTRSAVP</sequence>
<evidence type="ECO:0008006" key="3">
    <source>
        <dbReference type="Google" id="ProtNLM"/>
    </source>
</evidence>
<comment type="caution">
    <text evidence="1">The sequence shown here is derived from an EMBL/GenBank/DDBJ whole genome shotgun (WGS) entry which is preliminary data.</text>
</comment>